<feature type="domain" description="HAT C-terminal dimerisation" evidence="1">
    <location>
        <begin position="42"/>
        <end position="90"/>
    </location>
</feature>
<dbReference type="InterPro" id="IPR008906">
    <property type="entry name" value="HATC_C_dom"/>
</dbReference>
<dbReference type="AlphaFoldDB" id="A0A498HK19"/>
<organism evidence="2 3">
    <name type="scientific">Malus domestica</name>
    <name type="common">Apple</name>
    <name type="synonym">Pyrus malus</name>
    <dbReference type="NCBI Taxonomy" id="3750"/>
    <lineage>
        <taxon>Eukaryota</taxon>
        <taxon>Viridiplantae</taxon>
        <taxon>Streptophyta</taxon>
        <taxon>Embryophyta</taxon>
        <taxon>Tracheophyta</taxon>
        <taxon>Spermatophyta</taxon>
        <taxon>Magnoliopsida</taxon>
        <taxon>eudicotyledons</taxon>
        <taxon>Gunneridae</taxon>
        <taxon>Pentapetalae</taxon>
        <taxon>rosids</taxon>
        <taxon>fabids</taxon>
        <taxon>Rosales</taxon>
        <taxon>Rosaceae</taxon>
        <taxon>Amygdaloideae</taxon>
        <taxon>Maleae</taxon>
        <taxon>Malus</taxon>
    </lineage>
</organism>
<comment type="caution">
    <text evidence="2">The sequence shown here is derived from an EMBL/GenBank/DDBJ whole genome shotgun (WGS) entry which is preliminary data.</text>
</comment>
<gene>
    <name evidence="2" type="ORF">DVH24_018614</name>
</gene>
<evidence type="ECO:0000259" key="1">
    <source>
        <dbReference type="Pfam" id="PF05699"/>
    </source>
</evidence>
<evidence type="ECO:0000313" key="3">
    <source>
        <dbReference type="Proteomes" id="UP000290289"/>
    </source>
</evidence>
<proteinExistence type="predicted"/>
<name>A0A498HK19_MALDO</name>
<accession>A0A498HK19</accession>
<protein>
    <recommendedName>
        <fullName evidence="1">HAT C-terminal dimerisation domain-containing protein</fullName>
    </recommendedName>
</protein>
<dbReference type="Pfam" id="PF05699">
    <property type="entry name" value="Dimer_Tnp_hAT"/>
    <property type="match status" value="1"/>
</dbReference>
<dbReference type="Proteomes" id="UP000290289">
    <property type="component" value="Chromosome 16"/>
</dbReference>
<dbReference type="EMBL" id="RDQH01000342">
    <property type="protein sequence ID" value="RXH71259.1"/>
    <property type="molecule type" value="Genomic_DNA"/>
</dbReference>
<dbReference type="GO" id="GO:0046983">
    <property type="term" value="F:protein dimerization activity"/>
    <property type="evidence" value="ECO:0007669"/>
    <property type="project" value="InterPro"/>
</dbReference>
<sequence>MILCLPNRCIRISECLQPFKAFSWVFEVREQRCLRKTPMGDEVNSYLLDPLEKVDKKTKGAFKILSWWKTSGCKYYKLIAIAKDIFAIQALVETNCSLKVQNGIGPAIGTVLNFCYKFGFGTTLVPNRAQA</sequence>
<evidence type="ECO:0000313" key="2">
    <source>
        <dbReference type="EMBL" id="RXH71259.1"/>
    </source>
</evidence>
<keyword evidence="3" id="KW-1185">Reference proteome</keyword>
<reference evidence="2 3" key="1">
    <citation type="submission" date="2018-10" db="EMBL/GenBank/DDBJ databases">
        <title>A high-quality apple genome assembly.</title>
        <authorList>
            <person name="Hu J."/>
        </authorList>
    </citation>
    <scope>NUCLEOTIDE SEQUENCE [LARGE SCALE GENOMIC DNA]</scope>
    <source>
        <strain evidence="3">cv. HFTH1</strain>
        <tissue evidence="2">Young leaf</tissue>
    </source>
</reference>